<comment type="caution">
    <text evidence="1">The sequence shown here is derived from an EMBL/GenBank/DDBJ whole genome shotgun (WGS) entry which is preliminary data.</text>
</comment>
<organism evidence="1 2">
    <name type="scientific">Naganishia onofrii</name>
    <dbReference type="NCBI Taxonomy" id="1851511"/>
    <lineage>
        <taxon>Eukaryota</taxon>
        <taxon>Fungi</taxon>
        <taxon>Dikarya</taxon>
        <taxon>Basidiomycota</taxon>
        <taxon>Agaricomycotina</taxon>
        <taxon>Tremellomycetes</taxon>
        <taxon>Filobasidiales</taxon>
        <taxon>Filobasidiaceae</taxon>
        <taxon>Naganishia</taxon>
    </lineage>
</organism>
<evidence type="ECO:0000313" key="2">
    <source>
        <dbReference type="Proteomes" id="UP001234202"/>
    </source>
</evidence>
<proteinExistence type="predicted"/>
<name>A0ACC2X0B5_9TREE</name>
<gene>
    <name evidence="1" type="ORF">QFC24_006555</name>
</gene>
<dbReference type="Proteomes" id="UP001234202">
    <property type="component" value="Unassembled WGS sequence"/>
</dbReference>
<protein>
    <submittedName>
        <fullName evidence="1">Uncharacterized protein</fullName>
    </submittedName>
</protein>
<accession>A0ACC2X0B5</accession>
<sequence length="282" mass="31083">MSTLSATPAPAAAEQPQQQQPPPAPTSIRLQTLDPSTTPHTTFTALFHLLTSAFGGSGNGSSPIWDNMYPLPRPSLDEQAAVGARQHAWEIRNRDVVYVVAVGTFPAGEGGGEGVEEERPVGLAVWGRPGYRWKPLVQREKMGQEEREAYEGYNLDFRNEWRGTLQLHRDQLMGDELYWYLSILAVHPSYQKYKIGSQLLDHGLSLADGAHPPLPALLESSPAGKRLYKSRGFVKEGEYPSCATWKGMEEVRFPLYRRPAARGVEQGLQGGGEDGVQALAME</sequence>
<evidence type="ECO:0000313" key="1">
    <source>
        <dbReference type="EMBL" id="KAJ9117096.1"/>
    </source>
</evidence>
<keyword evidence="2" id="KW-1185">Reference proteome</keyword>
<reference evidence="1" key="1">
    <citation type="submission" date="2023-04" db="EMBL/GenBank/DDBJ databases">
        <title>Draft Genome sequencing of Naganishia species isolated from polar environments using Oxford Nanopore Technology.</title>
        <authorList>
            <person name="Leo P."/>
            <person name="Venkateswaran K."/>
        </authorList>
    </citation>
    <scope>NUCLEOTIDE SEQUENCE</scope>
    <source>
        <strain evidence="1">DBVPG 5303</strain>
    </source>
</reference>
<dbReference type="EMBL" id="JASBWV010000033">
    <property type="protein sequence ID" value="KAJ9117096.1"/>
    <property type="molecule type" value="Genomic_DNA"/>
</dbReference>